<comment type="caution">
    <text evidence="2">The sequence shown here is derived from an EMBL/GenBank/DDBJ whole genome shotgun (WGS) entry which is preliminary data.</text>
</comment>
<reference evidence="3" key="1">
    <citation type="journal article" date="2019" name="Int. J. Syst. Evol. Microbiol.">
        <title>The Global Catalogue of Microorganisms (GCM) 10K type strain sequencing project: providing services to taxonomists for standard genome sequencing and annotation.</title>
        <authorList>
            <consortium name="The Broad Institute Genomics Platform"/>
            <consortium name="The Broad Institute Genome Sequencing Center for Infectious Disease"/>
            <person name="Wu L."/>
            <person name="Ma J."/>
        </authorList>
    </citation>
    <scope>NUCLEOTIDE SEQUENCE [LARGE SCALE GENOMIC DNA]</scope>
    <source>
        <strain evidence="3">KCTC 23707</strain>
    </source>
</reference>
<evidence type="ECO:0000313" key="3">
    <source>
        <dbReference type="Proteomes" id="UP001597308"/>
    </source>
</evidence>
<keyword evidence="1" id="KW-0732">Signal</keyword>
<dbReference type="SUPFAM" id="SSF55874">
    <property type="entry name" value="ATPase domain of HSP90 chaperone/DNA topoisomerase II/histidine kinase"/>
    <property type="match status" value="1"/>
</dbReference>
<dbReference type="InterPro" id="IPR036890">
    <property type="entry name" value="HATPase_C_sf"/>
</dbReference>
<dbReference type="EMBL" id="JBHUER010000010">
    <property type="protein sequence ID" value="MFD1704575.1"/>
    <property type="molecule type" value="Genomic_DNA"/>
</dbReference>
<feature type="signal peptide" evidence="1">
    <location>
        <begin position="1"/>
        <end position="26"/>
    </location>
</feature>
<accession>A0ABW4KEL8</accession>
<evidence type="ECO:0008006" key="4">
    <source>
        <dbReference type="Google" id="ProtNLM"/>
    </source>
</evidence>
<protein>
    <recommendedName>
        <fullName evidence="4">Histidine kinase/HSP90-like ATPase domain-containing protein</fullName>
    </recommendedName>
</protein>
<evidence type="ECO:0000256" key="1">
    <source>
        <dbReference type="SAM" id="SignalP"/>
    </source>
</evidence>
<proteinExistence type="predicted"/>
<sequence length="73" mass="7456">MKRVLSISAHLAVMFAVVTVITSAVASNGHSHGLGLAIVAAVARIHGGGVNAENGDGVVKVGMIVRRREQVQA</sequence>
<dbReference type="Proteomes" id="UP001597308">
    <property type="component" value="Unassembled WGS sequence"/>
</dbReference>
<evidence type="ECO:0000313" key="2">
    <source>
        <dbReference type="EMBL" id="MFD1704575.1"/>
    </source>
</evidence>
<keyword evidence="3" id="KW-1185">Reference proteome</keyword>
<name>A0ABW4KEL8_9HYPH</name>
<gene>
    <name evidence="2" type="ORF">ACFSCV_16335</name>
</gene>
<dbReference type="RefSeq" id="WP_378800622.1">
    <property type="nucleotide sequence ID" value="NZ_JBHUER010000010.1"/>
</dbReference>
<feature type="chain" id="PRO_5045968914" description="Histidine kinase/HSP90-like ATPase domain-containing protein" evidence="1">
    <location>
        <begin position="27"/>
        <end position="73"/>
    </location>
</feature>
<organism evidence="2 3">
    <name type="scientific">Methylopila henanensis</name>
    <dbReference type="NCBI Taxonomy" id="873516"/>
    <lineage>
        <taxon>Bacteria</taxon>
        <taxon>Pseudomonadati</taxon>
        <taxon>Pseudomonadota</taxon>
        <taxon>Alphaproteobacteria</taxon>
        <taxon>Hyphomicrobiales</taxon>
        <taxon>Methylopilaceae</taxon>
        <taxon>Methylopila</taxon>
    </lineage>
</organism>